<dbReference type="PANTHER" id="PTHR43798:SF33">
    <property type="entry name" value="HYDROLASE, PUTATIVE (AFU_ORTHOLOGUE AFUA_2G14860)-RELATED"/>
    <property type="match status" value="1"/>
</dbReference>
<dbReference type="InterPro" id="IPR029058">
    <property type="entry name" value="AB_hydrolase_fold"/>
</dbReference>
<dbReference type="Pfam" id="PF12697">
    <property type="entry name" value="Abhydrolase_6"/>
    <property type="match status" value="1"/>
</dbReference>
<gene>
    <name evidence="1" type="ORF">AAW01_01150</name>
</gene>
<accession>A0A0G9MPQ1</accession>
<dbReference type="STRING" id="502682.BMF35_a1657"/>
<dbReference type="GO" id="GO:0047372">
    <property type="term" value="F:monoacylglycerol lipase activity"/>
    <property type="evidence" value="ECO:0007669"/>
    <property type="project" value="TreeGrafter"/>
</dbReference>
<sequence length="295" mass="33069">MQDRISAWARAARHFTYAGHELVYWTAGDGPPLLLVHGFPTSSFDWMALWDDLARTHTVIACDFLGFGLSDKPAQGLRGNGYDLMDQADVLAHLLRDVLRIEAFDAVVHDYGVSVGQEMLARQVEGAGFAGLGRMIFLNGGIYPHQHRPLPIQTLGLSPLGPLVSALMNRRRFGRSFCRVFGPDSQPTAEELDAHWHFISHKNGHRNTHRLLRYMTDRKRHAQRWVGALTTVEMRIGHINGALDPVSGAHVYRHWREHLPNASHALLENVGHYPQIEAPERVLALIGEWLASGHA</sequence>
<dbReference type="OrthoDB" id="9812774at2"/>
<evidence type="ECO:0000313" key="2">
    <source>
        <dbReference type="Proteomes" id="UP000053070"/>
    </source>
</evidence>
<dbReference type="AlphaFoldDB" id="A0A0G9MPQ1"/>
<reference evidence="1 2" key="1">
    <citation type="submission" date="2015-04" db="EMBL/GenBank/DDBJ databases">
        <title>The draft genome sequence of Erythrobacr gangjinensis K7-2.</title>
        <authorList>
            <person name="Zhuang L."/>
            <person name="Liu Y."/>
            <person name="Shao Z."/>
        </authorList>
    </citation>
    <scope>NUCLEOTIDE SEQUENCE [LARGE SCALE GENOMIC DNA]</scope>
    <source>
        <strain evidence="1 2">K7-2</strain>
    </source>
</reference>
<dbReference type="PATRIC" id="fig|502682.8.peg.237"/>
<dbReference type="GO" id="GO:0046464">
    <property type="term" value="P:acylglycerol catabolic process"/>
    <property type="evidence" value="ECO:0007669"/>
    <property type="project" value="TreeGrafter"/>
</dbReference>
<comment type="caution">
    <text evidence="1">The sequence shown here is derived from an EMBL/GenBank/DDBJ whole genome shotgun (WGS) entry which is preliminary data.</text>
</comment>
<keyword evidence="2" id="KW-1185">Reference proteome</keyword>
<name>A0A0G9MPQ1_9SPHN</name>
<dbReference type="KEGG" id="egn:BMF35_a1657"/>
<evidence type="ECO:0000313" key="1">
    <source>
        <dbReference type="EMBL" id="KLE32691.1"/>
    </source>
</evidence>
<dbReference type="PANTHER" id="PTHR43798">
    <property type="entry name" value="MONOACYLGLYCEROL LIPASE"/>
    <property type="match status" value="1"/>
</dbReference>
<organism evidence="1 2">
    <name type="scientific">Aurantiacibacter gangjinensis</name>
    <dbReference type="NCBI Taxonomy" id="502682"/>
    <lineage>
        <taxon>Bacteria</taxon>
        <taxon>Pseudomonadati</taxon>
        <taxon>Pseudomonadota</taxon>
        <taxon>Alphaproteobacteria</taxon>
        <taxon>Sphingomonadales</taxon>
        <taxon>Erythrobacteraceae</taxon>
        <taxon>Aurantiacibacter</taxon>
    </lineage>
</organism>
<protein>
    <submittedName>
        <fullName evidence="1">Uncharacterized protein</fullName>
    </submittedName>
</protein>
<dbReference type="InterPro" id="IPR000073">
    <property type="entry name" value="AB_hydrolase_1"/>
</dbReference>
<dbReference type="Gene3D" id="3.40.50.1820">
    <property type="entry name" value="alpha/beta hydrolase"/>
    <property type="match status" value="1"/>
</dbReference>
<dbReference type="SUPFAM" id="SSF53474">
    <property type="entry name" value="alpha/beta-Hydrolases"/>
    <property type="match status" value="1"/>
</dbReference>
<dbReference type="EMBL" id="LBHC01000001">
    <property type="protein sequence ID" value="KLE32691.1"/>
    <property type="molecule type" value="Genomic_DNA"/>
</dbReference>
<dbReference type="GO" id="GO:0016020">
    <property type="term" value="C:membrane"/>
    <property type="evidence" value="ECO:0007669"/>
    <property type="project" value="TreeGrafter"/>
</dbReference>
<dbReference type="InterPro" id="IPR050266">
    <property type="entry name" value="AB_hydrolase_sf"/>
</dbReference>
<dbReference type="Proteomes" id="UP000053070">
    <property type="component" value="Unassembled WGS sequence"/>
</dbReference>
<dbReference type="RefSeq" id="WP_047005541.1">
    <property type="nucleotide sequence ID" value="NZ_CP018097.1"/>
</dbReference>
<proteinExistence type="predicted"/>